<sequence>MPASPNAAATTARLPRRSVLPPPLPSSPSPPMWRHGVRAPAAPPDRGASLRRDDVLRLRRSTACVTCRRSSPATAGHQQGFPSRALRWLAARVFSEAGSSKP</sequence>
<name>A0A921UXV3_SORBI</name>
<dbReference type="EMBL" id="CM027680">
    <property type="protein sequence ID" value="KAG0547843.1"/>
    <property type="molecule type" value="Genomic_DNA"/>
</dbReference>
<feature type="region of interest" description="Disordered" evidence="1">
    <location>
        <begin position="1"/>
        <end position="50"/>
    </location>
</feature>
<gene>
    <name evidence="2" type="ORF">BDA96_01G114900</name>
</gene>
<protein>
    <submittedName>
        <fullName evidence="2">Uncharacterized protein</fullName>
    </submittedName>
</protein>
<reference evidence="2" key="2">
    <citation type="submission" date="2020-10" db="EMBL/GenBank/DDBJ databases">
        <authorList>
            <person name="Cooper E.A."/>
            <person name="Brenton Z.W."/>
            <person name="Flinn B.S."/>
            <person name="Jenkins J."/>
            <person name="Shu S."/>
            <person name="Flowers D."/>
            <person name="Luo F."/>
            <person name="Wang Y."/>
            <person name="Xia P."/>
            <person name="Barry K."/>
            <person name="Daum C."/>
            <person name="Lipzen A."/>
            <person name="Yoshinaga Y."/>
            <person name="Schmutz J."/>
            <person name="Saski C."/>
            <person name="Vermerris W."/>
            <person name="Kresovich S."/>
        </authorList>
    </citation>
    <scope>NUCLEOTIDE SEQUENCE</scope>
</reference>
<comment type="caution">
    <text evidence="2">The sequence shown here is derived from an EMBL/GenBank/DDBJ whole genome shotgun (WGS) entry which is preliminary data.</text>
</comment>
<proteinExistence type="predicted"/>
<evidence type="ECO:0000256" key="1">
    <source>
        <dbReference type="SAM" id="MobiDB-lite"/>
    </source>
</evidence>
<dbReference type="AlphaFoldDB" id="A0A921UXV3"/>
<evidence type="ECO:0000313" key="3">
    <source>
        <dbReference type="Proteomes" id="UP000807115"/>
    </source>
</evidence>
<dbReference type="Proteomes" id="UP000807115">
    <property type="component" value="Chromosome 1"/>
</dbReference>
<feature type="compositionally biased region" description="Pro residues" evidence="1">
    <location>
        <begin position="20"/>
        <end position="31"/>
    </location>
</feature>
<accession>A0A921UXV3</accession>
<organism evidence="2 3">
    <name type="scientific">Sorghum bicolor</name>
    <name type="common">Sorghum</name>
    <name type="synonym">Sorghum vulgare</name>
    <dbReference type="NCBI Taxonomy" id="4558"/>
    <lineage>
        <taxon>Eukaryota</taxon>
        <taxon>Viridiplantae</taxon>
        <taxon>Streptophyta</taxon>
        <taxon>Embryophyta</taxon>
        <taxon>Tracheophyta</taxon>
        <taxon>Spermatophyta</taxon>
        <taxon>Magnoliopsida</taxon>
        <taxon>Liliopsida</taxon>
        <taxon>Poales</taxon>
        <taxon>Poaceae</taxon>
        <taxon>PACMAD clade</taxon>
        <taxon>Panicoideae</taxon>
        <taxon>Andropogonodae</taxon>
        <taxon>Andropogoneae</taxon>
        <taxon>Sorghinae</taxon>
        <taxon>Sorghum</taxon>
    </lineage>
</organism>
<evidence type="ECO:0000313" key="2">
    <source>
        <dbReference type="EMBL" id="KAG0547843.1"/>
    </source>
</evidence>
<reference evidence="2" key="1">
    <citation type="journal article" date="2019" name="BMC Genomics">
        <title>A new reference genome for Sorghum bicolor reveals high levels of sequence similarity between sweet and grain genotypes: implications for the genetics of sugar metabolism.</title>
        <authorList>
            <person name="Cooper E.A."/>
            <person name="Brenton Z.W."/>
            <person name="Flinn B.S."/>
            <person name="Jenkins J."/>
            <person name="Shu S."/>
            <person name="Flowers D."/>
            <person name="Luo F."/>
            <person name="Wang Y."/>
            <person name="Xia P."/>
            <person name="Barry K."/>
            <person name="Daum C."/>
            <person name="Lipzen A."/>
            <person name="Yoshinaga Y."/>
            <person name="Schmutz J."/>
            <person name="Saski C."/>
            <person name="Vermerris W."/>
            <person name="Kresovich S."/>
        </authorList>
    </citation>
    <scope>NUCLEOTIDE SEQUENCE</scope>
</reference>